<dbReference type="RefSeq" id="WP_058950136.1">
    <property type="nucleotide sequence ID" value="NZ_BBXV01000023.1"/>
</dbReference>
<name>A0A0U9H6E9_9BACI</name>
<organism evidence="1 2">
    <name type="scientific">Oceanobacillus picturae</name>
    <dbReference type="NCBI Taxonomy" id="171693"/>
    <lineage>
        <taxon>Bacteria</taxon>
        <taxon>Bacillati</taxon>
        <taxon>Bacillota</taxon>
        <taxon>Bacilli</taxon>
        <taxon>Bacillales</taxon>
        <taxon>Bacillaceae</taxon>
        <taxon>Oceanobacillus</taxon>
    </lineage>
</organism>
<comment type="caution">
    <text evidence="1">The sequence shown here is derived from an EMBL/GenBank/DDBJ whole genome shotgun (WGS) entry which is preliminary data.</text>
</comment>
<dbReference type="EMBL" id="BBXV01000023">
    <property type="protein sequence ID" value="GAQ17963.1"/>
    <property type="molecule type" value="Genomic_DNA"/>
</dbReference>
<evidence type="ECO:0000313" key="1">
    <source>
        <dbReference type="EMBL" id="GAQ17963.1"/>
    </source>
</evidence>
<accession>A0A0U9H6E9</accession>
<dbReference type="Pfam" id="PF14175">
    <property type="entry name" value="YaaC"/>
    <property type="match status" value="1"/>
</dbReference>
<gene>
    <name evidence="1" type="ORF">OPHB3_1900</name>
</gene>
<dbReference type="InterPro" id="IPR026988">
    <property type="entry name" value="YaaC-like"/>
</dbReference>
<protein>
    <submittedName>
        <fullName evidence="1">YaaC</fullName>
    </submittedName>
</protein>
<dbReference type="Proteomes" id="UP000052946">
    <property type="component" value="Unassembled WGS sequence"/>
</dbReference>
<dbReference type="OrthoDB" id="2380109at2"/>
<sequence length="315" mass="37071">MQDIEMFYTYLTSQQTAQHYLYNCYKAIGEIDADRKSYENCTVFTSYIQHGQMFYQSGRNSSPILQPVLYFYGMAHLIKACLMTVRPDYPESTSLLAHGVTARKRKKKDYSFLRDEVKIQHNGLFPYFSEHLFHINRLPFEKINMQQLLALIPEMGMMLGFHQEKGLYQVGKTQGTWLEFPLKILDDYHTTKDGFLNKISPFLPEIRHMESDSHHIQVELAKPLNELKGPFYSDKTQSPIFFPAKRELFLPLSEIMVHYLLLYNLSMLCRYETDWWGDLFTSKSEADYPFITQFLKESAEKVPILLGLELYKRKV</sequence>
<proteinExistence type="predicted"/>
<evidence type="ECO:0000313" key="2">
    <source>
        <dbReference type="Proteomes" id="UP000052946"/>
    </source>
</evidence>
<reference evidence="2" key="1">
    <citation type="submission" date="2015-07" db="EMBL/GenBank/DDBJ databases">
        <title>Draft Genome Sequence of Oceanobacillus picturae Heshi-B3 that Was Isolated from Fermented Rice Bran with Aging Salted Mackerel, Which Was Named Heshiko as Traditional Fermented Seafood in Japan.</title>
        <authorList>
            <person name="Akuzawa S."/>
            <person name="Nakagawa J."/>
            <person name="Kanekatsu T."/>
            <person name="Kanesaki Y."/>
            <person name="Suzuki T."/>
        </authorList>
    </citation>
    <scope>NUCLEOTIDE SEQUENCE [LARGE SCALE GENOMIC DNA]</scope>
    <source>
        <strain evidence="2">Heshi-B3</strain>
    </source>
</reference>
<reference evidence="1 2" key="2">
    <citation type="journal article" date="2016" name="Genome Announc.">
        <title>Draft Genome Sequence of Oceanobacillus picturae Heshi-B3, Isolated from Fermented Rice Bran in a Traditional Japanese Seafood Dish.</title>
        <authorList>
            <person name="Akuzawa S."/>
            <person name="Nagaoka J."/>
            <person name="Kanekatsu M."/>
            <person name="Kanesaki Y."/>
            <person name="Suzuki T."/>
        </authorList>
    </citation>
    <scope>NUCLEOTIDE SEQUENCE [LARGE SCALE GENOMIC DNA]</scope>
    <source>
        <strain evidence="1 2">Heshi-B3</strain>
    </source>
</reference>
<dbReference type="AlphaFoldDB" id="A0A0U9H6E9"/>